<protein>
    <recommendedName>
        <fullName evidence="2">MobA-like NTP transferase domain-containing protein</fullName>
    </recommendedName>
</protein>
<evidence type="ECO:0000259" key="2">
    <source>
        <dbReference type="Pfam" id="PF12804"/>
    </source>
</evidence>
<reference evidence="3 4" key="1">
    <citation type="journal article" date="2014" name="Int. J. Syst. Evol. Microbiol.">
        <title>Complete genome sequence of Corynebacterium casei LMG S-19264T (=DSM 44701T), isolated from a smear-ripened cheese.</title>
        <authorList>
            <consortium name="US DOE Joint Genome Institute (JGI-PGF)"/>
            <person name="Walter F."/>
            <person name="Albersmeier A."/>
            <person name="Kalinowski J."/>
            <person name="Ruckert C."/>
        </authorList>
    </citation>
    <scope>NUCLEOTIDE SEQUENCE [LARGE SCALE GENOMIC DNA]</scope>
    <source>
        <strain evidence="3 4">CGMCC 1.15358</strain>
    </source>
</reference>
<dbReference type="InterPro" id="IPR025877">
    <property type="entry name" value="MobA-like_NTP_Trfase"/>
</dbReference>
<dbReference type="OrthoDB" id="159246at2"/>
<keyword evidence="4" id="KW-1185">Reference proteome</keyword>
<gene>
    <name evidence="3" type="ORF">GCM10010989_20200</name>
</gene>
<sequence>MAAMIELAKTTALILAGTRPGGDPFAQEVGVEHKGLIDVGGRAILQRVVSALQAADVGRVVVSTNCDAVAELAQELGAQVISSKAGPSASVDAAFGYFGAPMLVTTSDHALLQPDWIRQFANDYPPHADLAVMLARREAVERAVPGTQRTWMRFADGHWSGCNLFMLATPASSRALGLWSEVEANRKNPWRIAARLGFGTLFGYALGRLSLAAVVARLGQQIGIDARIVAADDGLAAVDVDKASDLALVRSLVEARPELT</sequence>
<dbReference type="Proteomes" id="UP000598997">
    <property type="component" value="Unassembled WGS sequence"/>
</dbReference>
<organism evidence="3 4">
    <name type="scientific">Croceicoccus pelagius</name>
    <dbReference type="NCBI Taxonomy" id="1703341"/>
    <lineage>
        <taxon>Bacteria</taxon>
        <taxon>Pseudomonadati</taxon>
        <taxon>Pseudomonadota</taxon>
        <taxon>Alphaproteobacteria</taxon>
        <taxon>Sphingomonadales</taxon>
        <taxon>Erythrobacteraceae</taxon>
        <taxon>Croceicoccus</taxon>
    </lineage>
</organism>
<proteinExistence type="predicted"/>
<evidence type="ECO:0000256" key="1">
    <source>
        <dbReference type="ARBA" id="ARBA00022842"/>
    </source>
</evidence>
<dbReference type="GO" id="GO:0016779">
    <property type="term" value="F:nucleotidyltransferase activity"/>
    <property type="evidence" value="ECO:0007669"/>
    <property type="project" value="UniProtKB-ARBA"/>
</dbReference>
<name>A0A916YHU7_9SPHN</name>
<evidence type="ECO:0000313" key="4">
    <source>
        <dbReference type="Proteomes" id="UP000598997"/>
    </source>
</evidence>
<accession>A0A916YHU7</accession>
<dbReference type="Pfam" id="PF12804">
    <property type="entry name" value="NTP_transf_3"/>
    <property type="match status" value="1"/>
</dbReference>
<evidence type="ECO:0000313" key="3">
    <source>
        <dbReference type="EMBL" id="GGD45956.1"/>
    </source>
</evidence>
<keyword evidence="1" id="KW-0460">Magnesium</keyword>
<dbReference type="InterPro" id="IPR029044">
    <property type="entry name" value="Nucleotide-diphossugar_trans"/>
</dbReference>
<dbReference type="AlphaFoldDB" id="A0A916YHU7"/>
<dbReference type="EMBL" id="BMIO01000006">
    <property type="protein sequence ID" value="GGD45956.1"/>
    <property type="molecule type" value="Genomic_DNA"/>
</dbReference>
<dbReference type="SUPFAM" id="SSF53448">
    <property type="entry name" value="Nucleotide-diphospho-sugar transferases"/>
    <property type="match status" value="1"/>
</dbReference>
<comment type="caution">
    <text evidence="3">The sequence shown here is derived from an EMBL/GenBank/DDBJ whole genome shotgun (WGS) entry which is preliminary data.</text>
</comment>
<feature type="domain" description="MobA-like NTP transferase" evidence="2">
    <location>
        <begin position="27"/>
        <end position="138"/>
    </location>
</feature>
<dbReference type="Gene3D" id="3.90.550.10">
    <property type="entry name" value="Spore Coat Polysaccharide Biosynthesis Protein SpsA, Chain A"/>
    <property type="match status" value="1"/>
</dbReference>